<evidence type="ECO:0000256" key="5">
    <source>
        <dbReference type="ARBA" id="ARBA00022989"/>
    </source>
</evidence>
<evidence type="ECO:0000256" key="8">
    <source>
        <dbReference type="ARBA" id="ARBA00023136"/>
    </source>
</evidence>
<feature type="transmembrane region" description="Helical" evidence="10">
    <location>
        <begin position="220"/>
        <end position="242"/>
    </location>
</feature>
<keyword evidence="9" id="KW-0739">Sodium transport</keyword>
<feature type="transmembrane region" description="Helical" evidence="10">
    <location>
        <begin position="31"/>
        <end position="48"/>
    </location>
</feature>
<dbReference type="GO" id="GO:0015386">
    <property type="term" value="F:potassium:proton antiporter activity"/>
    <property type="evidence" value="ECO:0007669"/>
    <property type="project" value="TreeGrafter"/>
</dbReference>
<reference evidence="12 13" key="1">
    <citation type="submission" date="2016-10" db="EMBL/GenBank/DDBJ databases">
        <authorList>
            <person name="de Groot N.N."/>
        </authorList>
    </citation>
    <scope>NUCLEOTIDE SEQUENCE [LARGE SCALE GENOMIC DNA]</scope>
    <source>
        <strain evidence="12 13">CGMCC 1.12097</strain>
    </source>
</reference>
<keyword evidence="8 10" id="KW-0472">Membrane</keyword>
<evidence type="ECO:0000313" key="12">
    <source>
        <dbReference type="EMBL" id="SDA71312.1"/>
    </source>
</evidence>
<evidence type="ECO:0000256" key="4">
    <source>
        <dbReference type="ARBA" id="ARBA00022692"/>
    </source>
</evidence>
<evidence type="ECO:0000256" key="3">
    <source>
        <dbReference type="ARBA" id="ARBA00022475"/>
    </source>
</evidence>
<evidence type="ECO:0000256" key="10">
    <source>
        <dbReference type="SAM" id="Phobius"/>
    </source>
</evidence>
<dbReference type="EMBL" id="FMXM01000006">
    <property type="protein sequence ID" value="SDA71312.1"/>
    <property type="molecule type" value="Genomic_DNA"/>
</dbReference>
<feature type="transmembrane region" description="Helical" evidence="10">
    <location>
        <begin position="344"/>
        <end position="369"/>
    </location>
</feature>
<accession>A0A1G5XLV3</accession>
<dbReference type="STRING" id="1165689.SAMN02927914_02435"/>
<dbReference type="RefSeq" id="WP_091577901.1">
    <property type="nucleotide sequence ID" value="NZ_FMXM01000006.1"/>
</dbReference>
<keyword evidence="5 10" id="KW-1133">Transmembrane helix</keyword>
<keyword evidence="6" id="KW-0915">Sodium</keyword>
<feature type="transmembrane region" description="Helical" evidence="10">
    <location>
        <begin position="263"/>
        <end position="287"/>
    </location>
</feature>
<feature type="transmembrane region" description="Helical" evidence="10">
    <location>
        <begin position="180"/>
        <end position="200"/>
    </location>
</feature>
<evidence type="ECO:0000259" key="11">
    <source>
        <dbReference type="Pfam" id="PF00999"/>
    </source>
</evidence>
<keyword evidence="7" id="KW-0406">Ion transport</keyword>
<keyword evidence="3" id="KW-1003">Cell membrane</keyword>
<gene>
    <name evidence="12" type="ORF">SAMN02927914_02435</name>
</gene>
<dbReference type="GO" id="GO:0098719">
    <property type="term" value="P:sodium ion import across plasma membrane"/>
    <property type="evidence" value="ECO:0007669"/>
    <property type="project" value="TreeGrafter"/>
</dbReference>
<dbReference type="GO" id="GO:0015385">
    <property type="term" value="F:sodium:proton antiporter activity"/>
    <property type="evidence" value="ECO:0007669"/>
    <property type="project" value="InterPro"/>
</dbReference>
<feature type="transmembrane region" description="Helical" evidence="10">
    <location>
        <begin position="299"/>
        <end position="323"/>
    </location>
</feature>
<dbReference type="InterPro" id="IPR018422">
    <property type="entry name" value="Cation/H_exchanger_CPA1"/>
</dbReference>
<evidence type="ECO:0000256" key="1">
    <source>
        <dbReference type="ARBA" id="ARBA00004651"/>
    </source>
</evidence>
<evidence type="ECO:0000256" key="2">
    <source>
        <dbReference type="ARBA" id="ARBA00022448"/>
    </source>
</evidence>
<dbReference type="InterPro" id="IPR006153">
    <property type="entry name" value="Cation/H_exchanger_TM"/>
</dbReference>
<evidence type="ECO:0000256" key="7">
    <source>
        <dbReference type="ARBA" id="ARBA00023065"/>
    </source>
</evidence>
<sequence length="516" mass="54760">MALFELTLVLLLIAVALTALSRRLEIPYPSLLALAGVGIAFVPGAPTIEIDPELALALFIAPVLLDAAYDTSLRDLNRYRLSLVLLALGAVIFTTAIVAFVGWKMAGLPIAAAIALGAIVAPPDAVAASAVLGQFKVPHRITAILQGESLLNDATALLIYRLAVSAAIGAVTLSNAIPTILLSTVGSLVAGYLLGRFSLLTLTRIEDAASSTVVQFAGTFGVWILADRLGLSAIITIVVYAMTLARRAPRHMSARRRVSTYSVWESAVFVLNVLAFVLMGLQARSIVGRLAGEGQGEAFVFAATVLAVVIVSRLAWVLGYGVIIRWLARSGSEGRRREAPSVRGGLLVGWCGMRGLVTLVAAIALPANFPGRDPIVLAAFAVVLGTLVLQGMTLKPLLKALSLDPDTTVDREVARARVAVMQAALNVLSGKTSNAAAAVREQYAAQRTIAENPENAQAATEYDRLRLYAINSQRDALEELRRNGTIGDEAYHRLEEEIDWSELAASPAGRFQPLTT</sequence>
<dbReference type="OrthoDB" id="9809206at2"/>
<dbReference type="PANTHER" id="PTHR10110">
    <property type="entry name" value="SODIUM/HYDROGEN EXCHANGER"/>
    <property type="match status" value="1"/>
</dbReference>
<feature type="transmembrane region" description="Helical" evidence="10">
    <location>
        <begin position="110"/>
        <end position="135"/>
    </location>
</feature>
<evidence type="ECO:0000256" key="9">
    <source>
        <dbReference type="ARBA" id="ARBA00023201"/>
    </source>
</evidence>
<dbReference type="GO" id="GO:0051453">
    <property type="term" value="P:regulation of intracellular pH"/>
    <property type="evidence" value="ECO:0007669"/>
    <property type="project" value="TreeGrafter"/>
</dbReference>
<evidence type="ECO:0000256" key="6">
    <source>
        <dbReference type="ARBA" id="ARBA00023053"/>
    </source>
</evidence>
<name>A0A1G5XLV3_9HYPH</name>
<dbReference type="Gene3D" id="6.10.140.1330">
    <property type="match status" value="1"/>
</dbReference>
<keyword evidence="4 10" id="KW-0812">Transmembrane</keyword>
<dbReference type="Pfam" id="PF00999">
    <property type="entry name" value="Na_H_Exchanger"/>
    <property type="match status" value="1"/>
</dbReference>
<organism evidence="12 13">
    <name type="scientific">Mesorhizobium qingshengii</name>
    <dbReference type="NCBI Taxonomy" id="1165689"/>
    <lineage>
        <taxon>Bacteria</taxon>
        <taxon>Pseudomonadati</taxon>
        <taxon>Pseudomonadota</taxon>
        <taxon>Alphaproteobacteria</taxon>
        <taxon>Hyphomicrobiales</taxon>
        <taxon>Phyllobacteriaceae</taxon>
        <taxon>Mesorhizobium</taxon>
    </lineage>
</organism>
<evidence type="ECO:0000313" key="13">
    <source>
        <dbReference type="Proteomes" id="UP000198588"/>
    </source>
</evidence>
<keyword evidence="2" id="KW-0813">Transport</keyword>
<dbReference type="AlphaFoldDB" id="A0A1G5XLV3"/>
<dbReference type="GO" id="GO:0005886">
    <property type="term" value="C:plasma membrane"/>
    <property type="evidence" value="ECO:0007669"/>
    <property type="project" value="UniProtKB-SubCell"/>
</dbReference>
<proteinExistence type="predicted"/>
<dbReference type="Proteomes" id="UP000198588">
    <property type="component" value="Unassembled WGS sequence"/>
</dbReference>
<dbReference type="PANTHER" id="PTHR10110:SF86">
    <property type="entry name" value="SODIUM_HYDROGEN EXCHANGER 7"/>
    <property type="match status" value="1"/>
</dbReference>
<feature type="transmembrane region" description="Helical" evidence="10">
    <location>
        <begin position="81"/>
        <end position="103"/>
    </location>
</feature>
<feature type="domain" description="Cation/H+ exchanger transmembrane" evidence="11">
    <location>
        <begin position="12"/>
        <end position="399"/>
    </location>
</feature>
<protein>
    <submittedName>
        <fullName evidence="12">Monovalent cation:H+ antiporter, CPA1 family</fullName>
    </submittedName>
</protein>
<comment type="subcellular location">
    <subcellularLocation>
        <location evidence="1">Cell membrane</location>
        <topology evidence="1">Multi-pass membrane protein</topology>
    </subcellularLocation>
</comment>
<feature type="transmembrane region" description="Helical" evidence="10">
    <location>
        <begin position="375"/>
        <end position="394"/>
    </location>
</feature>